<dbReference type="AlphaFoldDB" id="A0A6P6PAS7"/>
<evidence type="ECO:0000256" key="2">
    <source>
        <dbReference type="ARBA" id="ARBA00010688"/>
    </source>
</evidence>
<evidence type="ECO:0000256" key="8">
    <source>
        <dbReference type="ARBA" id="ARBA00022840"/>
    </source>
</evidence>
<dbReference type="OrthoDB" id="432447at2759"/>
<dbReference type="FunFam" id="3.30.1110.10:FF:000001">
    <property type="entry name" value="Adenosine kinase a"/>
    <property type="match status" value="1"/>
</dbReference>
<evidence type="ECO:0000313" key="11">
    <source>
        <dbReference type="Proteomes" id="UP000515129"/>
    </source>
</evidence>
<evidence type="ECO:0000256" key="4">
    <source>
        <dbReference type="ARBA" id="ARBA00022679"/>
    </source>
</evidence>
<evidence type="ECO:0000256" key="10">
    <source>
        <dbReference type="RuleBase" id="RU368116"/>
    </source>
</evidence>
<dbReference type="Proteomes" id="UP000515129">
    <property type="component" value="Unplaced"/>
</dbReference>
<dbReference type="UniPathway" id="UPA00588">
    <property type="reaction ID" value="UER00659"/>
</dbReference>
<dbReference type="Gene3D" id="3.30.1110.10">
    <property type="match status" value="1"/>
</dbReference>
<dbReference type="PANTHER" id="PTHR45769:SF3">
    <property type="entry name" value="ADENOSINE KINASE"/>
    <property type="match status" value="1"/>
</dbReference>
<keyword evidence="6 10" id="KW-0547">Nucleotide-binding</keyword>
<comment type="subcellular location">
    <subcellularLocation>
        <location evidence="10">Nucleus</location>
    </subcellularLocation>
</comment>
<evidence type="ECO:0000313" key="12">
    <source>
        <dbReference type="RefSeq" id="XP_026117685.1"/>
    </source>
</evidence>
<evidence type="ECO:0000256" key="6">
    <source>
        <dbReference type="ARBA" id="ARBA00022741"/>
    </source>
</evidence>
<evidence type="ECO:0000256" key="5">
    <source>
        <dbReference type="ARBA" id="ARBA00022726"/>
    </source>
</evidence>
<evidence type="ECO:0000256" key="1">
    <source>
        <dbReference type="ARBA" id="ARBA00004801"/>
    </source>
</evidence>
<dbReference type="GO" id="GO:0005829">
    <property type="term" value="C:cytosol"/>
    <property type="evidence" value="ECO:0007669"/>
    <property type="project" value="TreeGrafter"/>
</dbReference>
<dbReference type="GO" id="GO:0006144">
    <property type="term" value="P:purine nucleobase metabolic process"/>
    <property type="evidence" value="ECO:0007669"/>
    <property type="project" value="TreeGrafter"/>
</dbReference>
<accession>A0A6P6PAS7</accession>
<evidence type="ECO:0000256" key="9">
    <source>
        <dbReference type="ARBA" id="ARBA00022842"/>
    </source>
</evidence>
<sequence length="94" mass="10376">MPTASQNALFGMGNPLLDICAVVDKDFLDKYGLKPDDQILAEEKHKEMFEEIVKKFKVEYHAGGATQNSVKVAQVGAQSCNQYLMHATLATTRS</sequence>
<organism evidence="11 12">
    <name type="scientific">Carassius auratus</name>
    <name type="common">Goldfish</name>
    <dbReference type="NCBI Taxonomy" id="7957"/>
    <lineage>
        <taxon>Eukaryota</taxon>
        <taxon>Metazoa</taxon>
        <taxon>Chordata</taxon>
        <taxon>Craniata</taxon>
        <taxon>Vertebrata</taxon>
        <taxon>Euteleostomi</taxon>
        <taxon>Actinopterygii</taxon>
        <taxon>Neopterygii</taxon>
        <taxon>Teleostei</taxon>
        <taxon>Ostariophysi</taxon>
        <taxon>Cypriniformes</taxon>
        <taxon>Cyprinidae</taxon>
        <taxon>Cyprininae</taxon>
        <taxon>Carassius</taxon>
    </lineage>
</organism>
<evidence type="ECO:0000256" key="3">
    <source>
        <dbReference type="ARBA" id="ARBA00012119"/>
    </source>
</evidence>
<keyword evidence="4 10" id="KW-0808">Transferase</keyword>
<dbReference type="PANTHER" id="PTHR45769">
    <property type="entry name" value="ADENOSINE KINASE"/>
    <property type="match status" value="1"/>
</dbReference>
<keyword evidence="8 10" id="KW-0067">ATP-binding</keyword>
<keyword evidence="9 10" id="KW-0460">Magnesium</keyword>
<reference evidence="12" key="1">
    <citation type="submission" date="2025-08" db="UniProtKB">
        <authorList>
            <consortium name="RefSeq"/>
        </authorList>
    </citation>
    <scope>IDENTIFICATION</scope>
    <source>
        <strain evidence="12">Wakin</strain>
        <tissue evidence="12">Muscle</tissue>
    </source>
</reference>
<comment type="cofactor">
    <cofactor evidence="10">
        <name>Mg(2+)</name>
        <dbReference type="ChEBI" id="CHEBI:18420"/>
    </cofactor>
    <text evidence="10">Binds 3 Mg(2+) ions per subunit.</text>
</comment>
<protein>
    <recommendedName>
        <fullName evidence="3 10">Adenosine kinase</fullName>
        <shortName evidence="10">AK</shortName>
        <ecNumber evidence="3 10">2.7.1.20</ecNumber>
    </recommendedName>
    <alternativeName>
        <fullName evidence="10">Adenosine 5'-phosphotransferase</fullName>
    </alternativeName>
</protein>
<comment type="subunit">
    <text evidence="10">Monomer.</text>
</comment>
<comment type="catalytic activity">
    <reaction evidence="10">
        <text>adenosine + ATP = AMP + ADP + H(+)</text>
        <dbReference type="Rhea" id="RHEA:20824"/>
        <dbReference type="ChEBI" id="CHEBI:15378"/>
        <dbReference type="ChEBI" id="CHEBI:16335"/>
        <dbReference type="ChEBI" id="CHEBI:30616"/>
        <dbReference type="ChEBI" id="CHEBI:456215"/>
        <dbReference type="ChEBI" id="CHEBI:456216"/>
        <dbReference type="EC" id="2.7.1.20"/>
    </reaction>
</comment>
<keyword evidence="7 10" id="KW-0418">Kinase</keyword>
<gene>
    <name evidence="12" type="primary">LOC113096499</name>
</gene>
<dbReference type="KEGG" id="caua:113096499"/>
<dbReference type="EC" id="2.7.1.20" evidence="3 10"/>
<dbReference type="InterPro" id="IPR001805">
    <property type="entry name" value="Adenokinase"/>
</dbReference>
<dbReference type="GO" id="GO:0005634">
    <property type="term" value="C:nucleus"/>
    <property type="evidence" value="ECO:0007669"/>
    <property type="project" value="UniProtKB-SubCell"/>
</dbReference>
<dbReference type="GO" id="GO:0044209">
    <property type="term" value="P:AMP salvage"/>
    <property type="evidence" value="ECO:0007669"/>
    <property type="project" value="UniProtKB-UniRule"/>
</dbReference>
<comment type="pathway">
    <text evidence="1 10">Purine metabolism; AMP biosynthesis via salvage pathway; AMP from adenosine: step 1/1.</text>
</comment>
<dbReference type="GO" id="GO:0005524">
    <property type="term" value="F:ATP binding"/>
    <property type="evidence" value="ECO:0007669"/>
    <property type="project" value="UniProtKB-UniRule"/>
</dbReference>
<keyword evidence="5 10" id="KW-0660">Purine salvage</keyword>
<name>A0A6P6PAS7_CARAU</name>
<comment type="function">
    <text evidence="10">ATP dependent phosphorylation of adenosine and other related nucleoside analogs to monophosphate derivatives.</text>
</comment>
<proteinExistence type="inferred from homology"/>
<evidence type="ECO:0000256" key="7">
    <source>
        <dbReference type="ARBA" id="ARBA00022777"/>
    </source>
</evidence>
<dbReference type="GO" id="GO:0004001">
    <property type="term" value="F:adenosine kinase activity"/>
    <property type="evidence" value="ECO:0007669"/>
    <property type="project" value="UniProtKB-UniRule"/>
</dbReference>
<dbReference type="GeneID" id="113096499"/>
<keyword evidence="11" id="KW-1185">Reference proteome</keyword>
<dbReference type="GO" id="GO:0006166">
    <property type="term" value="P:purine ribonucleoside salvage"/>
    <property type="evidence" value="ECO:0007669"/>
    <property type="project" value="UniProtKB-KW"/>
</dbReference>
<keyword evidence="10" id="KW-0539">Nucleus</keyword>
<dbReference type="InterPro" id="IPR029056">
    <property type="entry name" value="Ribokinase-like"/>
</dbReference>
<comment type="similarity">
    <text evidence="2 10">Belongs to the carbohydrate kinase PfkB family.</text>
</comment>
<dbReference type="SUPFAM" id="SSF53613">
    <property type="entry name" value="Ribokinase-like"/>
    <property type="match status" value="1"/>
</dbReference>
<dbReference type="RefSeq" id="XP_026117685.1">
    <property type="nucleotide sequence ID" value="XM_026261900.1"/>
</dbReference>